<dbReference type="GO" id="GO:0004553">
    <property type="term" value="F:hydrolase activity, hydrolyzing O-glycosyl compounds"/>
    <property type="evidence" value="ECO:0007669"/>
    <property type="project" value="InterPro"/>
</dbReference>
<evidence type="ECO:0000256" key="4">
    <source>
        <dbReference type="ARBA" id="ARBA00023295"/>
    </source>
</evidence>
<evidence type="ECO:0000313" key="9">
    <source>
        <dbReference type="EMBL" id="WPF81635.1"/>
    </source>
</evidence>
<reference evidence="10" key="1">
    <citation type="submission" date="2023-11" db="EMBL/GenBank/DDBJ databases">
        <authorList>
            <person name="Helweg L.P."/>
            <person name="Kiel A."/>
            <person name="Hitz F."/>
            <person name="Ruckert-Reed C."/>
            <person name="Busche T."/>
            <person name="Kaltschmidt B."/>
            <person name="Kaltschmidt C."/>
        </authorList>
    </citation>
    <scope>NUCLEOTIDE SEQUENCE [LARGE SCALE GENOMIC DNA]</scope>
    <source>
        <strain evidence="10">4.1</strain>
    </source>
</reference>
<feature type="site" description="Important for catalytic activity, responsible for pKa modulation of the active site Glu and correct orientation of both the proton donor and substrate" evidence="5">
    <location>
        <position position="167"/>
    </location>
</feature>
<evidence type="ECO:0000256" key="2">
    <source>
        <dbReference type="ARBA" id="ARBA00022729"/>
    </source>
</evidence>
<dbReference type="AlphaFoldDB" id="A0AAF1C211"/>
<accession>A0AAF1C211</accession>
<keyword evidence="3 6" id="KW-0378">Hydrolase</keyword>
<dbReference type="KEGG" id="sbil:SANBI_002941"/>
<protein>
    <submittedName>
        <fullName evidence="9">Glycoside hydrolase family 43 protein</fullName>
    </submittedName>
</protein>
<comment type="similarity">
    <text evidence="1 6">Belongs to the glycosyl hydrolase 43 family.</text>
</comment>
<dbReference type="PANTHER" id="PTHR43817:SF1">
    <property type="entry name" value="HYDROLASE, FAMILY 43, PUTATIVE (AFU_ORTHOLOGUE AFUA_3G01660)-RELATED"/>
    <property type="match status" value="1"/>
</dbReference>
<dbReference type="Proteomes" id="UP001304340">
    <property type="component" value="Chromosome"/>
</dbReference>
<evidence type="ECO:0000313" key="10">
    <source>
        <dbReference type="Proteomes" id="UP001304340"/>
    </source>
</evidence>
<dbReference type="GO" id="GO:0005975">
    <property type="term" value="P:carbohydrate metabolic process"/>
    <property type="evidence" value="ECO:0007669"/>
    <property type="project" value="InterPro"/>
</dbReference>
<dbReference type="RefSeq" id="WP_319156323.1">
    <property type="nucleotide sequence ID" value="NZ_CP138359.1"/>
</dbReference>
<organism evidence="9 10">
    <name type="scientific">Sanguibacter biliveldensis</name>
    <dbReference type="NCBI Taxonomy" id="3030830"/>
    <lineage>
        <taxon>Bacteria</taxon>
        <taxon>Bacillati</taxon>
        <taxon>Actinomycetota</taxon>
        <taxon>Actinomycetes</taxon>
        <taxon>Micrococcales</taxon>
        <taxon>Sanguibacteraceae</taxon>
        <taxon>Sanguibacter</taxon>
    </lineage>
</organism>
<dbReference type="Pfam" id="PF04616">
    <property type="entry name" value="Glyco_hydro_43"/>
    <property type="match status" value="1"/>
</dbReference>
<feature type="region of interest" description="Disordered" evidence="7">
    <location>
        <begin position="28"/>
        <end position="50"/>
    </location>
</feature>
<evidence type="ECO:0000256" key="7">
    <source>
        <dbReference type="SAM" id="MobiDB-lite"/>
    </source>
</evidence>
<dbReference type="InterPro" id="IPR023296">
    <property type="entry name" value="Glyco_hydro_beta-prop_sf"/>
</dbReference>
<dbReference type="InterPro" id="IPR006710">
    <property type="entry name" value="Glyco_hydro_43"/>
</dbReference>
<dbReference type="EMBL" id="CP138359">
    <property type="protein sequence ID" value="WPF81635.1"/>
    <property type="molecule type" value="Genomic_DNA"/>
</dbReference>
<evidence type="ECO:0000256" key="5">
    <source>
        <dbReference type="PIRSR" id="PIRSR606710-2"/>
    </source>
</evidence>
<evidence type="ECO:0000256" key="3">
    <source>
        <dbReference type="ARBA" id="ARBA00022801"/>
    </source>
</evidence>
<feature type="chain" id="PRO_5042203525" evidence="8">
    <location>
        <begin position="22"/>
        <end position="354"/>
    </location>
</feature>
<name>A0AAF1C211_9MICO</name>
<dbReference type="CDD" id="cd18820">
    <property type="entry name" value="GH43_LbAraf43-like"/>
    <property type="match status" value="1"/>
</dbReference>
<keyword evidence="4 6" id="KW-0326">Glycosidase</keyword>
<gene>
    <name evidence="9" type="ORF">SANBI_002941</name>
</gene>
<dbReference type="SUPFAM" id="SSF75005">
    <property type="entry name" value="Arabinanase/levansucrase/invertase"/>
    <property type="match status" value="1"/>
</dbReference>
<keyword evidence="10" id="KW-1185">Reference proteome</keyword>
<sequence length="354" mass="38641">MRRLRSSAPVVVVVAAVLLLAGCGSGGPEDPLTDDTTGPPTFANPVADLGNDPYVVEDGDRYLMLEARSNGELWLTASEPDNLTDLWSGTRQKIWEPAALGPACRDVWAPEIHHGDGRWFVYLAATSCDGDNANHRMYVLESEGDDPFGPYVDHGQITDETDRWAIDGTVLDHDGQQFFVWSGWEGEVDGQQNLYIAQMDGPTSIIGPRVLLSEPTEEWERQGMPVQEGPQVLERDGALHLVYSTSASWTDDYAYGLLTLTGDDVLDPASWTKSSEPAFSKTADVLGPGHGSFVLSPDGQEDWMVYHATRTDGWDRMIFAQRFTWGEDGTPDFGVPVPADVEQAVPSGQVAAGR</sequence>
<evidence type="ECO:0000256" key="8">
    <source>
        <dbReference type="SAM" id="SignalP"/>
    </source>
</evidence>
<feature type="signal peptide" evidence="8">
    <location>
        <begin position="1"/>
        <end position="21"/>
    </location>
</feature>
<dbReference type="Gene3D" id="2.115.10.20">
    <property type="entry name" value="Glycosyl hydrolase domain, family 43"/>
    <property type="match status" value="1"/>
</dbReference>
<evidence type="ECO:0000256" key="1">
    <source>
        <dbReference type="ARBA" id="ARBA00009865"/>
    </source>
</evidence>
<dbReference type="PANTHER" id="PTHR43817">
    <property type="entry name" value="GLYCOSYL HYDROLASE"/>
    <property type="match status" value="1"/>
</dbReference>
<evidence type="ECO:0000256" key="6">
    <source>
        <dbReference type="RuleBase" id="RU361187"/>
    </source>
</evidence>
<keyword evidence="2 8" id="KW-0732">Signal</keyword>
<dbReference type="PROSITE" id="PS51257">
    <property type="entry name" value="PROKAR_LIPOPROTEIN"/>
    <property type="match status" value="1"/>
</dbReference>
<feature type="compositionally biased region" description="Low complexity" evidence="7">
    <location>
        <begin position="28"/>
        <end position="41"/>
    </location>
</feature>
<proteinExistence type="inferred from homology"/>